<gene>
    <name evidence="1" type="ORF">GCM10011521_19560</name>
</gene>
<evidence type="ECO:0000313" key="1">
    <source>
        <dbReference type="EMBL" id="GGA81303.1"/>
    </source>
</evidence>
<evidence type="ECO:0000313" key="2">
    <source>
        <dbReference type="Proteomes" id="UP000623419"/>
    </source>
</evidence>
<keyword evidence="2" id="KW-1185">Reference proteome</keyword>
<name>A0ABQ1HLT1_9GAMM</name>
<organism evidence="1 2">
    <name type="scientific">Arenimonas soli</name>
    <dbReference type="NCBI Taxonomy" id="2269504"/>
    <lineage>
        <taxon>Bacteria</taxon>
        <taxon>Pseudomonadati</taxon>
        <taxon>Pseudomonadota</taxon>
        <taxon>Gammaproteobacteria</taxon>
        <taxon>Lysobacterales</taxon>
        <taxon>Lysobacteraceae</taxon>
        <taxon>Arenimonas</taxon>
    </lineage>
</organism>
<reference evidence="2" key="1">
    <citation type="journal article" date="2019" name="Int. J. Syst. Evol. Microbiol.">
        <title>The Global Catalogue of Microorganisms (GCM) 10K type strain sequencing project: providing services to taxonomists for standard genome sequencing and annotation.</title>
        <authorList>
            <consortium name="The Broad Institute Genomics Platform"/>
            <consortium name="The Broad Institute Genome Sequencing Center for Infectious Disease"/>
            <person name="Wu L."/>
            <person name="Ma J."/>
        </authorList>
    </citation>
    <scope>NUCLEOTIDE SEQUENCE [LARGE SCALE GENOMIC DNA]</scope>
    <source>
        <strain evidence="2">CGMCC 1.15905</strain>
    </source>
</reference>
<sequence length="342" mass="37280">MRPRPSFCPTRAEAQAAVHPRGAWLGLRLAATLALAGAITATQAAEFNANSRFEANPESELGLYRFDLRIRQRIDSSEGIGTITYYVNSADNSMMIPASGLGAWWPGGEFAQGRLEFVIRQADGDFMACGEHQDVGPACLLLGENLGPAFGWLRDMGWHQAFLDSIASTPQTLGEGPGGGAQGVRGRGQDAYLQMWFDRGTSTVATRMPFLGLGVGVMKDFRVRSNRTVTRLRVEGMDKDGGDVVMDLVELVPARASRDTSLYHFVTTFTAQGVEEAVQIGQQGLSLQAQARGIQEALDACPKGRAGRDCRERERARMKALEDQFRQQALDYGRRHGLPVGD</sequence>
<proteinExistence type="predicted"/>
<protein>
    <submittedName>
        <fullName evidence="1">Uncharacterized protein</fullName>
    </submittedName>
</protein>
<accession>A0ABQ1HLT1</accession>
<dbReference type="EMBL" id="BMKC01000002">
    <property type="protein sequence ID" value="GGA81303.1"/>
    <property type="molecule type" value="Genomic_DNA"/>
</dbReference>
<comment type="caution">
    <text evidence="1">The sequence shown here is derived from an EMBL/GenBank/DDBJ whole genome shotgun (WGS) entry which is preliminary data.</text>
</comment>
<dbReference type="RefSeq" id="WP_188663629.1">
    <property type="nucleotide sequence ID" value="NZ_BMKC01000002.1"/>
</dbReference>
<dbReference type="Proteomes" id="UP000623419">
    <property type="component" value="Unassembled WGS sequence"/>
</dbReference>